<name>A0A1Y2IXU8_TRAC3</name>
<proteinExistence type="predicted"/>
<evidence type="ECO:0000256" key="3">
    <source>
        <dbReference type="ARBA" id="ARBA00023002"/>
    </source>
</evidence>
<evidence type="ECO:0000259" key="4">
    <source>
        <dbReference type="Pfam" id="PF01494"/>
    </source>
</evidence>
<dbReference type="GO" id="GO:0071949">
    <property type="term" value="F:FAD binding"/>
    <property type="evidence" value="ECO:0007669"/>
    <property type="project" value="InterPro"/>
</dbReference>
<evidence type="ECO:0000313" key="5">
    <source>
        <dbReference type="EMBL" id="OSD05424.1"/>
    </source>
</evidence>
<protein>
    <submittedName>
        <fullName evidence="5">Salicylate hydroxylase</fullName>
    </submittedName>
</protein>
<dbReference type="GO" id="GO:0016491">
    <property type="term" value="F:oxidoreductase activity"/>
    <property type="evidence" value="ECO:0007669"/>
    <property type="project" value="UniProtKB-KW"/>
</dbReference>
<dbReference type="GO" id="GO:0044550">
    <property type="term" value="P:secondary metabolite biosynthetic process"/>
    <property type="evidence" value="ECO:0007669"/>
    <property type="project" value="TreeGrafter"/>
</dbReference>
<dbReference type="InterPro" id="IPR036188">
    <property type="entry name" value="FAD/NAD-bd_sf"/>
</dbReference>
<dbReference type="SUPFAM" id="SSF51905">
    <property type="entry name" value="FAD/NAD(P)-binding domain"/>
    <property type="match status" value="1"/>
</dbReference>
<dbReference type="PANTHER" id="PTHR46720">
    <property type="entry name" value="HYDROXYLASE, PUTATIVE (AFU_ORTHOLOGUE AFUA_3G01460)-RELATED"/>
    <property type="match status" value="1"/>
</dbReference>
<dbReference type="STRING" id="1353009.A0A1Y2IXU8"/>
<dbReference type="SUPFAM" id="SSF54373">
    <property type="entry name" value="FAD-linked reductases, C-terminal domain"/>
    <property type="match status" value="1"/>
</dbReference>
<dbReference type="InterPro" id="IPR002938">
    <property type="entry name" value="FAD-bd"/>
</dbReference>
<gene>
    <name evidence="5" type="ORF">PYCCODRAFT_1432588</name>
</gene>
<evidence type="ECO:0000256" key="1">
    <source>
        <dbReference type="ARBA" id="ARBA00022630"/>
    </source>
</evidence>
<keyword evidence="2" id="KW-0274">FAD</keyword>
<evidence type="ECO:0000313" key="6">
    <source>
        <dbReference type="Proteomes" id="UP000193067"/>
    </source>
</evidence>
<evidence type="ECO:0000256" key="2">
    <source>
        <dbReference type="ARBA" id="ARBA00022827"/>
    </source>
</evidence>
<dbReference type="Gene3D" id="3.50.50.60">
    <property type="entry name" value="FAD/NAD(P)-binding domain"/>
    <property type="match status" value="1"/>
</dbReference>
<dbReference type="EMBL" id="KZ084093">
    <property type="protein sequence ID" value="OSD05424.1"/>
    <property type="molecule type" value="Genomic_DNA"/>
</dbReference>
<keyword evidence="3" id="KW-0560">Oxidoreductase</keyword>
<feature type="domain" description="FAD-binding" evidence="4">
    <location>
        <begin position="6"/>
        <end position="383"/>
    </location>
</feature>
<dbReference type="Pfam" id="PF01494">
    <property type="entry name" value="FAD_binding_3"/>
    <property type="match status" value="1"/>
</dbReference>
<keyword evidence="6" id="KW-1185">Reference proteome</keyword>
<dbReference type="OrthoDB" id="417877at2759"/>
<dbReference type="PRINTS" id="PR00420">
    <property type="entry name" value="RNGMNOXGNASE"/>
</dbReference>
<organism evidence="5 6">
    <name type="scientific">Trametes coccinea (strain BRFM310)</name>
    <name type="common">Pycnoporus coccineus</name>
    <dbReference type="NCBI Taxonomy" id="1353009"/>
    <lineage>
        <taxon>Eukaryota</taxon>
        <taxon>Fungi</taxon>
        <taxon>Dikarya</taxon>
        <taxon>Basidiomycota</taxon>
        <taxon>Agaricomycotina</taxon>
        <taxon>Agaricomycetes</taxon>
        <taxon>Polyporales</taxon>
        <taxon>Polyporaceae</taxon>
        <taxon>Trametes</taxon>
    </lineage>
</organism>
<reference evidence="5 6" key="1">
    <citation type="journal article" date="2015" name="Biotechnol. Biofuels">
        <title>Enhanced degradation of softwood versus hardwood by the white-rot fungus Pycnoporus coccineus.</title>
        <authorList>
            <person name="Couturier M."/>
            <person name="Navarro D."/>
            <person name="Chevret D."/>
            <person name="Henrissat B."/>
            <person name="Piumi F."/>
            <person name="Ruiz-Duenas F.J."/>
            <person name="Martinez A.T."/>
            <person name="Grigoriev I.V."/>
            <person name="Riley R."/>
            <person name="Lipzen A."/>
            <person name="Berrin J.G."/>
            <person name="Master E.R."/>
            <person name="Rosso M.N."/>
        </authorList>
    </citation>
    <scope>NUCLEOTIDE SEQUENCE [LARGE SCALE GENOMIC DNA]</scope>
    <source>
        <strain evidence="5 6">BRFM310</strain>
    </source>
</reference>
<dbReference type="InterPro" id="IPR051104">
    <property type="entry name" value="FAD_monoxygenase"/>
</dbReference>
<dbReference type="Proteomes" id="UP000193067">
    <property type="component" value="Unassembled WGS sequence"/>
</dbReference>
<keyword evidence="1" id="KW-0285">Flavoprotein</keyword>
<sequence length="461" mass="50968">MSPAKLRVAICGGGVGGLTCAVALSRSKDIQVDVYEAANEYAEIGAGIGVWPRAWKVLCDLGLAGDLSKAAMVPPDNEPKVAFDFRKGDQSDGIDFYTLVTPGGMIAFHRADFHRVLLNHLSPRCRTYTKKRLVSYQQVAGQSPNLITLQFQDGTSASCDVLVGADGVKSATRRKFVEELASIARARGRSTDAQKLSDLGPPRWSGTIAYRAIIDAERLRSLLPKHRVLNNPMVYFGANSQLTVYPIARGSKINFAAMRAQYDREYTTFDQPWVQDVPVQDLLSEFDQWEPEVQALFKCINKVNRWAIHTTLPLPSFVSGHVALLGDAAHAMMPYQGAGAGQAIEDAFVLASLLTDPRTTLTTLDRALRAYDTVRRPFAQHVQNVSREAGLLYTLNQPGLTFDRPARPEAPADAKKLEEISSRIRRNWEWAWTTTIDSDLQRALRILDEHPGRNGWSCVTG</sequence>
<accession>A0A1Y2IXU8</accession>
<dbReference type="PANTHER" id="PTHR46720:SF3">
    <property type="entry name" value="FAD-BINDING DOMAIN-CONTAINING PROTEIN-RELATED"/>
    <property type="match status" value="1"/>
</dbReference>
<dbReference type="AlphaFoldDB" id="A0A1Y2IXU8"/>